<protein>
    <submittedName>
        <fullName evidence="1">Uncharacterized protein</fullName>
    </submittedName>
</protein>
<comment type="caution">
    <text evidence="1">The sequence shown here is derived from an EMBL/GenBank/DDBJ whole genome shotgun (WGS) entry which is preliminary data.</text>
</comment>
<evidence type="ECO:0000313" key="1">
    <source>
        <dbReference type="EMBL" id="KAI6082379.1"/>
    </source>
</evidence>
<gene>
    <name evidence="1" type="ORF">F4821DRAFT_216074</name>
</gene>
<proteinExistence type="predicted"/>
<organism evidence="1 2">
    <name type="scientific">Hypoxylon rubiginosum</name>
    <dbReference type="NCBI Taxonomy" id="110542"/>
    <lineage>
        <taxon>Eukaryota</taxon>
        <taxon>Fungi</taxon>
        <taxon>Dikarya</taxon>
        <taxon>Ascomycota</taxon>
        <taxon>Pezizomycotina</taxon>
        <taxon>Sordariomycetes</taxon>
        <taxon>Xylariomycetidae</taxon>
        <taxon>Xylariales</taxon>
        <taxon>Hypoxylaceae</taxon>
        <taxon>Hypoxylon</taxon>
    </lineage>
</organism>
<evidence type="ECO:0000313" key="2">
    <source>
        <dbReference type="Proteomes" id="UP001497680"/>
    </source>
</evidence>
<dbReference type="Proteomes" id="UP001497680">
    <property type="component" value="Unassembled WGS sequence"/>
</dbReference>
<reference evidence="1 2" key="1">
    <citation type="journal article" date="2022" name="New Phytol.">
        <title>Ecological generalism drives hyperdiversity of secondary metabolite gene clusters in xylarialean endophytes.</title>
        <authorList>
            <person name="Franco M.E.E."/>
            <person name="Wisecaver J.H."/>
            <person name="Arnold A.E."/>
            <person name="Ju Y.M."/>
            <person name="Slot J.C."/>
            <person name="Ahrendt S."/>
            <person name="Moore L.P."/>
            <person name="Eastman K.E."/>
            <person name="Scott K."/>
            <person name="Konkel Z."/>
            <person name="Mondo S.J."/>
            <person name="Kuo A."/>
            <person name="Hayes R.D."/>
            <person name="Haridas S."/>
            <person name="Andreopoulos B."/>
            <person name="Riley R."/>
            <person name="LaButti K."/>
            <person name="Pangilinan J."/>
            <person name="Lipzen A."/>
            <person name="Amirebrahimi M."/>
            <person name="Yan J."/>
            <person name="Adam C."/>
            <person name="Keymanesh K."/>
            <person name="Ng V."/>
            <person name="Louie K."/>
            <person name="Northen T."/>
            <person name="Drula E."/>
            <person name="Henrissat B."/>
            <person name="Hsieh H.M."/>
            <person name="Youens-Clark K."/>
            <person name="Lutzoni F."/>
            <person name="Miadlikowska J."/>
            <person name="Eastwood D.C."/>
            <person name="Hamelin R.C."/>
            <person name="Grigoriev I.V."/>
            <person name="U'Ren J.M."/>
        </authorList>
    </citation>
    <scope>NUCLEOTIDE SEQUENCE [LARGE SCALE GENOMIC DNA]</scope>
    <source>
        <strain evidence="1 2">ER1909</strain>
    </source>
</reference>
<keyword evidence="2" id="KW-1185">Reference proteome</keyword>
<sequence length="76" mass="8608">MVIRRVGSWAFASALLGLPGLAGFAWAHERAIRRIRWGLWGCARLLFCCEPLVFLSPFDHLRPLSWANILLCLVCL</sequence>
<name>A0ACC0CPN6_9PEZI</name>
<accession>A0ACC0CPN6</accession>
<dbReference type="EMBL" id="MU394372">
    <property type="protein sequence ID" value="KAI6082379.1"/>
    <property type="molecule type" value="Genomic_DNA"/>
</dbReference>